<keyword evidence="1" id="KW-0732">Signal</keyword>
<evidence type="ECO:0000256" key="1">
    <source>
        <dbReference type="SAM" id="SignalP"/>
    </source>
</evidence>
<name>A0A9P4GXB7_9PLEO</name>
<evidence type="ECO:0000313" key="3">
    <source>
        <dbReference type="Proteomes" id="UP000799777"/>
    </source>
</evidence>
<dbReference type="EMBL" id="ML978350">
    <property type="protein sequence ID" value="KAF2023424.1"/>
    <property type="molecule type" value="Genomic_DNA"/>
</dbReference>
<dbReference type="Proteomes" id="UP000799777">
    <property type="component" value="Unassembled WGS sequence"/>
</dbReference>
<evidence type="ECO:0000313" key="2">
    <source>
        <dbReference type="EMBL" id="KAF2023424.1"/>
    </source>
</evidence>
<dbReference type="AlphaFoldDB" id="A0A9P4GXB7"/>
<proteinExistence type="predicted"/>
<sequence>MMHMVTVLGMVLVTISPTLAKPHSTMPLLSRRDDVNSFCYFRGHQPTEETYLQGFAQYCDKYVQDGISLGNRNDLDSTMTLKDIYDCPINWIYKMRWEDDAGVGPVDTSHDMCVNKFHDFVDDSTCPNGLTKLMIGGKYWIEFGDKLGSKLWIETRQRADDKYPCNCKYSRS</sequence>
<organism evidence="2 3">
    <name type="scientific">Setomelanomma holmii</name>
    <dbReference type="NCBI Taxonomy" id="210430"/>
    <lineage>
        <taxon>Eukaryota</taxon>
        <taxon>Fungi</taxon>
        <taxon>Dikarya</taxon>
        <taxon>Ascomycota</taxon>
        <taxon>Pezizomycotina</taxon>
        <taxon>Dothideomycetes</taxon>
        <taxon>Pleosporomycetidae</taxon>
        <taxon>Pleosporales</taxon>
        <taxon>Pleosporineae</taxon>
        <taxon>Phaeosphaeriaceae</taxon>
        <taxon>Setomelanomma</taxon>
    </lineage>
</organism>
<protein>
    <submittedName>
        <fullName evidence="2">Uncharacterized protein</fullName>
    </submittedName>
</protein>
<gene>
    <name evidence="2" type="ORF">EK21DRAFT_80984</name>
</gene>
<reference evidence="2" key="1">
    <citation type="journal article" date="2020" name="Stud. Mycol.">
        <title>101 Dothideomycetes genomes: a test case for predicting lifestyles and emergence of pathogens.</title>
        <authorList>
            <person name="Haridas S."/>
            <person name="Albert R."/>
            <person name="Binder M."/>
            <person name="Bloem J."/>
            <person name="Labutti K."/>
            <person name="Salamov A."/>
            <person name="Andreopoulos B."/>
            <person name="Baker S."/>
            <person name="Barry K."/>
            <person name="Bills G."/>
            <person name="Bluhm B."/>
            <person name="Cannon C."/>
            <person name="Castanera R."/>
            <person name="Culley D."/>
            <person name="Daum C."/>
            <person name="Ezra D."/>
            <person name="Gonzalez J."/>
            <person name="Henrissat B."/>
            <person name="Kuo A."/>
            <person name="Liang C."/>
            <person name="Lipzen A."/>
            <person name="Lutzoni F."/>
            <person name="Magnuson J."/>
            <person name="Mondo S."/>
            <person name="Nolan M."/>
            <person name="Ohm R."/>
            <person name="Pangilinan J."/>
            <person name="Park H.-J."/>
            <person name="Ramirez L."/>
            <person name="Alfaro M."/>
            <person name="Sun H."/>
            <person name="Tritt A."/>
            <person name="Yoshinaga Y."/>
            <person name="Zwiers L.-H."/>
            <person name="Turgeon B."/>
            <person name="Goodwin S."/>
            <person name="Spatafora J."/>
            <person name="Crous P."/>
            <person name="Grigoriev I."/>
        </authorList>
    </citation>
    <scope>NUCLEOTIDE SEQUENCE</scope>
    <source>
        <strain evidence="2">CBS 110217</strain>
    </source>
</reference>
<dbReference type="OrthoDB" id="3675694at2759"/>
<feature type="chain" id="PRO_5040145147" evidence="1">
    <location>
        <begin position="21"/>
        <end position="172"/>
    </location>
</feature>
<comment type="caution">
    <text evidence="2">The sequence shown here is derived from an EMBL/GenBank/DDBJ whole genome shotgun (WGS) entry which is preliminary data.</text>
</comment>
<keyword evidence="3" id="KW-1185">Reference proteome</keyword>
<feature type="signal peptide" evidence="1">
    <location>
        <begin position="1"/>
        <end position="20"/>
    </location>
</feature>
<accession>A0A9P4GXB7</accession>